<name>A0A6G3XI07_9ACTN</name>
<accession>A0A6G3XI07</accession>
<protein>
    <submittedName>
        <fullName evidence="1">Uncharacterized protein</fullName>
    </submittedName>
</protein>
<dbReference type="EMBL" id="JAAGMN010006707">
    <property type="protein sequence ID" value="NEE17371.1"/>
    <property type="molecule type" value="Genomic_DNA"/>
</dbReference>
<dbReference type="AlphaFoldDB" id="A0A6G3XI07"/>
<organism evidence="1">
    <name type="scientific">Streptomyces sp. SID7499</name>
    <dbReference type="NCBI Taxonomy" id="2706086"/>
    <lineage>
        <taxon>Bacteria</taxon>
        <taxon>Bacillati</taxon>
        <taxon>Actinomycetota</taxon>
        <taxon>Actinomycetes</taxon>
        <taxon>Kitasatosporales</taxon>
        <taxon>Streptomycetaceae</taxon>
        <taxon>Streptomyces</taxon>
    </lineage>
</organism>
<gene>
    <name evidence="1" type="ORF">G3M58_64255</name>
</gene>
<reference evidence="1" key="1">
    <citation type="submission" date="2020-01" db="EMBL/GenBank/DDBJ databases">
        <title>Insect and environment-associated Actinomycetes.</title>
        <authorList>
            <person name="Currrie C."/>
            <person name="Chevrette M."/>
            <person name="Carlson C."/>
            <person name="Stubbendieck R."/>
            <person name="Wendt-Pienkowski E."/>
        </authorList>
    </citation>
    <scope>NUCLEOTIDE SEQUENCE</scope>
    <source>
        <strain evidence="1">SID7499</strain>
    </source>
</reference>
<comment type="caution">
    <text evidence="1">The sequence shown here is derived from an EMBL/GenBank/DDBJ whole genome shotgun (WGS) entry which is preliminary data.</text>
</comment>
<proteinExistence type="predicted"/>
<sequence>MDKAAVGPNQSTRCGGQSVTRLVHVAEQAVASAANLEDAGIGVLRIDTHGRTVQQVADTITTDAVLAALFTW</sequence>
<evidence type="ECO:0000313" key="1">
    <source>
        <dbReference type="EMBL" id="NEE17371.1"/>
    </source>
</evidence>